<comment type="caution">
    <text evidence="10">The sequence shown here is derived from an EMBL/GenBank/DDBJ whole genome shotgun (WGS) entry which is preliminary data.</text>
</comment>
<evidence type="ECO:0000259" key="9">
    <source>
        <dbReference type="Pfam" id="PF13231"/>
    </source>
</evidence>
<evidence type="ECO:0000256" key="4">
    <source>
        <dbReference type="ARBA" id="ARBA00022679"/>
    </source>
</evidence>
<keyword evidence="3" id="KW-0328">Glycosyltransferase</keyword>
<evidence type="ECO:0000256" key="6">
    <source>
        <dbReference type="ARBA" id="ARBA00022989"/>
    </source>
</evidence>
<comment type="subcellular location">
    <subcellularLocation>
        <location evidence="1">Cell membrane</location>
        <topology evidence="1">Multi-pass membrane protein</topology>
    </subcellularLocation>
</comment>
<keyword evidence="7 8" id="KW-0472">Membrane</keyword>
<accession>A0A1F8ATH9</accession>
<keyword evidence="5 8" id="KW-0812">Transmembrane</keyword>
<evidence type="ECO:0000256" key="1">
    <source>
        <dbReference type="ARBA" id="ARBA00004651"/>
    </source>
</evidence>
<evidence type="ECO:0000256" key="2">
    <source>
        <dbReference type="ARBA" id="ARBA00022475"/>
    </source>
</evidence>
<evidence type="ECO:0000256" key="3">
    <source>
        <dbReference type="ARBA" id="ARBA00022676"/>
    </source>
</evidence>
<dbReference type="PANTHER" id="PTHR33908:SF11">
    <property type="entry name" value="MEMBRANE PROTEIN"/>
    <property type="match status" value="1"/>
</dbReference>
<dbReference type="AlphaFoldDB" id="A0A1F8ATH9"/>
<feature type="transmembrane region" description="Helical" evidence="8">
    <location>
        <begin position="102"/>
        <end position="118"/>
    </location>
</feature>
<dbReference type="GO" id="GO:0016763">
    <property type="term" value="F:pentosyltransferase activity"/>
    <property type="evidence" value="ECO:0007669"/>
    <property type="project" value="TreeGrafter"/>
</dbReference>
<gene>
    <name evidence="10" type="ORF">A3E44_01470</name>
</gene>
<feature type="transmembrane region" description="Helical" evidence="8">
    <location>
        <begin position="294"/>
        <end position="312"/>
    </location>
</feature>
<organism evidence="10 11">
    <name type="scientific">Candidatus Woesebacteria bacterium RIFCSPHIGHO2_12_FULL_41_24</name>
    <dbReference type="NCBI Taxonomy" id="1802510"/>
    <lineage>
        <taxon>Bacteria</taxon>
        <taxon>Candidatus Woeseibacteriota</taxon>
    </lineage>
</organism>
<dbReference type="GO" id="GO:0009103">
    <property type="term" value="P:lipopolysaccharide biosynthetic process"/>
    <property type="evidence" value="ECO:0007669"/>
    <property type="project" value="UniProtKB-ARBA"/>
</dbReference>
<dbReference type="EMBL" id="MGGW01000009">
    <property type="protein sequence ID" value="OGM54809.1"/>
    <property type="molecule type" value="Genomic_DNA"/>
</dbReference>
<feature type="transmembrane region" description="Helical" evidence="8">
    <location>
        <begin position="319"/>
        <end position="340"/>
    </location>
</feature>
<keyword evidence="6 8" id="KW-1133">Transmembrane helix</keyword>
<sequence length="499" mass="56618">MKKVLFILILVVVVLLPNSPYFRRQVSEDSGMFMYHGQKILQGSVPYRDTWEHKGPVILYVNALGLLIGGGSVWGIWLIEVAGIAFSVLLMIEVLRLDYKRIALFAVPLFLFALVFVLDGGNLTEEYYLVAQALAVYLYVYARPRNKWVRFLFLGALAAAGFFLRQNLIGVFVAIAVWEIISIKKIPSVLLMASGFVAVSCVIVVYFYLNESLPQFFDGFVRFNLVYSSSDFLSRLKTVYMGVWILAKSGMALLAIPGAILALCSRKKSKLLSFALIWLPVEVMLSSISGIHAAHYYMPWLMPLIIFSVYLLSRIRLKIAAAVVLSLTIIPVGVVAFEYLPKPTVAVCQDIAWFLLPQSNFFECGTSKRQLTQYLKLATNKDNKVLIWGFGGSVNFASNRLSPTRFTYQYPLFFRGYTNPDLVNEFYRELVANPPVIIADVTSLHYRVPPLDKQHRVGWQWGVILPEMEKAFSFFDTNYKYEASLGDEGFKVYRYVQKL</sequence>
<keyword evidence="2" id="KW-1003">Cell membrane</keyword>
<feature type="transmembrane region" description="Helical" evidence="8">
    <location>
        <begin position="271"/>
        <end position="288"/>
    </location>
</feature>
<evidence type="ECO:0000256" key="5">
    <source>
        <dbReference type="ARBA" id="ARBA00022692"/>
    </source>
</evidence>
<reference evidence="10 11" key="1">
    <citation type="journal article" date="2016" name="Nat. Commun.">
        <title>Thousands of microbial genomes shed light on interconnected biogeochemical processes in an aquifer system.</title>
        <authorList>
            <person name="Anantharaman K."/>
            <person name="Brown C.T."/>
            <person name="Hug L.A."/>
            <person name="Sharon I."/>
            <person name="Castelle C.J."/>
            <person name="Probst A.J."/>
            <person name="Thomas B.C."/>
            <person name="Singh A."/>
            <person name="Wilkins M.J."/>
            <person name="Karaoz U."/>
            <person name="Brodie E.L."/>
            <person name="Williams K.H."/>
            <person name="Hubbard S.S."/>
            <person name="Banfield J.F."/>
        </authorList>
    </citation>
    <scope>NUCLEOTIDE SEQUENCE [LARGE SCALE GENOMIC DNA]</scope>
</reference>
<dbReference type="PANTHER" id="PTHR33908">
    <property type="entry name" value="MANNOSYLTRANSFERASE YKCB-RELATED"/>
    <property type="match status" value="1"/>
</dbReference>
<dbReference type="InterPro" id="IPR050297">
    <property type="entry name" value="LipidA_mod_glycosyltrf_83"/>
</dbReference>
<proteinExistence type="predicted"/>
<dbReference type="Proteomes" id="UP000178603">
    <property type="component" value="Unassembled WGS sequence"/>
</dbReference>
<evidence type="ECO:0000256" key="8">
    <source>
        <dbReference type="SAM" id="Phobius"/>
    </source>
</evidence>
<evidence type="ECO:0000313" key="11">
    <source>
        <dbReference type="Proteomes" id="UP000178603"/>
    </source>
</evidence>
<feature type="domain" description="Glycosyltransferase RgtA/B/C/D-like" evidence="9">
    <location>
        <begin position="54"/>
        <end position="204"/>
    </location>
</feature>
<dbReference type="Pfam" id="PF13231">
    <property type="entry name" value="PMT_2"/>
    <property type="match status" value="1"/>
</dbReference>
<keyword evidence="4" id="KW-0808">Transferase</keyword>
<feature type="transmembrane region" description="Helical" evidence="8">
    <location>
        <begin position="239"/>
        <end position="264"/>
    </location>
</feature>
<feature type="transmembrane region" description="Helical" evidence="8">
    <location>
        <begin position="151"/>
        <end position="177"/>
    </location>
</feature>
<dbReference type="InterPro" id="IPR038731">
    <property type="entry name" value="RgtA/B/C-like"/>
</dbReference>
<name>A0A1F8ATH9_9BACT</name>
<evidence type="ECO:0000256" key="7">
    <source>
        <dbReference type="ARBA" id="ARBA00023136"/>
    </source>
</evidence>
<feature type="transmembrane region" description="Helical" evidence="8">
    <location>
        <begin position="57"/>
        <end position="90"/>
    </location>
</feature>
<dbReference type="GO" id="GO:0005886">
    <property type="term" value="C:plasma membrane"/>
    <property type="evidence" value="ECO:0007669"/>
    <property type="project" value="UniProtKB-SubCell"/>
</dbReference>
<protein>
    <recommendedName>
        <fullName evidence="9">Glycosyltransferase RgtA/B/C/D-like domain-containing protein</fullName>
    </recommendedName>
</protein>
<evidence type="ECO:0000313" key="10">
    <source>
        <dbReference type="EMBL" id="OGM54809.1"/>
    </source>
</evidence>
<feature type="transmembrane region" description="Helical" evidence="8">
    <location>
        <begin position="189"/>
        <end position="209"/>
    </location>
</feature>